<keyword evidence="6" id="KW-0460">Magnesium</keyword>
<evidence type="ECO:0000256" key="2">
    <source>
        <dbReference type="ARBA" id="ARBA00011971"/>
    </source>
</evidence>
<feature type="domain" description="Phosphoribosyltransferase" evidence="7">
    <location>
        <begin position="90"/>
        <end position="163"/>
    </location>
</feature>
<dbReference type="InterPro" id="IPR000836">
    <property type="entry name" value="PRTase_dom"/>
</dbReference>
<comment type="caution">
    <text evidence="8">The sequence shown here is derived from an EMBL/GenBank/DDBJ whole genome shotgun (WGS) entry which is preliminary data.</text>
</comment>
<dbReference type="InterPro" id="IPR023031">
    <property type="entry name" value="OPRT"/>
</dbReference>
<dbReference type="EMBL" id="JBHSRS010000013">
    <property type="protein sequence ID" value="MFC6280633.1"/>
    <property type="molecule type" value="Genomic_DNA"/>
</dbReference>
<dbReference type="HAMAP" id="MF_01208">
    <property type="entry name" value="PyrE"/>
    <property type="match status" value="1"/>
</dbReference>
<dbReference type="PANTHER" id="PTHR19278:SF9">
    <property type="entry name" value="URIDINE 5'-MONOPHOSPHATE SYNTHASE"/>
    <property type="match status" value="1"/>
</dbReference>
<evidence type="ECO:0000313" key="8">
    <source>
        <dbReference type="EMBL" id="MFC6280633.1"/>
    </source>
</evidence>
<comment type="pathway">
    <text evidence="1 6">Pyrimidine metabolism; UMP biosynthesis via de novo pathway; UMP from orotate: step 1/2.</text>
</comment>
<keyword evidence="9" id="KW-1185">Reference proteome</keyword>
<evidence type="ECO:0000256" key="5">
    <source>
        <dbReference type="ARBA" id="ARBA00022975"/>
    </source>
</evidence>
<comment type="catalytic activity">
    <reaction evidence="6">
        <text>orotidine 5'-phosphate + diphosphate = orotate + 5-phospho-alpha-D-ribose 1-diphosphate</text>
        <dbReference type="Rhea" id="RHEA:10380"/>
        <dbReference type="ChEBI" id="CHEBI:30839"/>
        <dbReference type="ChEBI" id="CHEBI:33019"/>
        <dbReference type="ChEBI" id="CHEBI:57538"/>
        <dbReference type="ChEBI" id="CHEBI:58017"/>
        <dbReference type="EC" id="2.4.2.10"/>
    </reaction>
</comment>
<dbReference type="PANTHER" id="PTHR19278">
    <property type="entry name" value="OROTATE PHOSPHORIBOSYLTRANSFERASE"/>
    <property type="match status" value="1"/>
</dbReference>
<evidence type="ECO:0000256" key="3">
    <source>
        <dbReference type="ARBA" id="ARBA00022676"/>
    </source>
</evidence>
<comment type="similarity">
    <text evidence="6">Belongs to the purine/pyrimidine phosphoribosyltransferase family. PyrE subfamily.</text>
</comment>
<dbReference type="CDD" id="cd06223">
    <property type="entry name" value="PRTases_typeI"/>
    <property type="match status" value="1"/>
</dbReference>
<name>A0ABW1TUP0_9BURK</name>
<dbReference type="InterPro" id="IPR029057">
    <property type="entry name" value="PRTase-like"/>
</dbReference>
<proteinExistence type="inferred from homology"/>
<evidence type="ECO:0000259" key="7">
    <source>
        <dbReference type="Pfam" id="PF00156"/>
    </source>
</evidence>
<dbReference type="SUPFAM" id="SSF53271">
    <property type="entry name" value="PRTase-like"/>
    <property type="match status" value="1"/>
</dbReference>
<dbReference type="Proteomes" id="UP001596270">
    <property type="component" value="Unassembled WGS sequence"/>
</dbReference>
<evidence type="ECO:0000256" key="4">
    <source>
        <dbReference type="ARBA" id="ARBA00022679"/>
    </source>
</evidence>
<dbReference type="Pfam" id="PF00156">
    <property type="entry name" value="Pribosyltran"/>
    <property type="match status" value="1"/>
</dbReference>
<keyword evidence="3 6" id="KW-0328">Glycosyltransferase</keyword>
<gene>
    <name evidence="6" type="primary">pyrE</name>
    <name evidence="8" type="ORF">ACFQND_05240</name>
</gene>
<comment type="subunit">
    <text evidence="6">Homodimer.</text>
</comment>
<keyword evidence="5 6" id="KW-0665">Pyrimidine biosynthesis</keyword>
<dbReference type="Gene3D" id="3.40.50.2020">
    <property type="match status" value="1"/>
</dbReference>
<keyword evidence="4 6" id="KW-0808">Transferase</keyword>
<evidence type="ECO:0000256" key="6">
    <source>
        <dbReference type="HAMAP-Rule" id="MF_01208"/>
    </source>
</evidence>
<feature type="binding site" description="in other chain" evidence="6">
    <location>
        <position position="117"/>
    </location>
    <ligand>
        <name>5-phospho-alpha-D-ribose 1-diphosphate</name>
        <dbReference type="ChEBI" id="CHEBI:58017"/>
        <note>ligand shared between dimeric partners</note>
    </ligand>
</feature>
<sequence length="241" mass="26015">MSHPKYPEKDLQMAFYPSSEISKNVARMLLDSGCVQVRKEEPFRLPSGWASPVYMDCRRLISFPAARRELVKQGLDLLRQRGCLDGIQSIVGAEASGIAFAAWMADELELPLQYVRKQTRGIGHGSQMVGVTPQASRVLLVDDMVAAGTSKVNFLRAITSAGAGVKDLFVIFDYGTFPVEALLAPFGVALHALATWTDVLAVGRDSGHLDAGAVAEIEAFLANPAQWSSVHGGISDMKPVV</sequence>
<evidence type="ECO:0000313" key="9">
    <source>
        <dbReference type="Proteomes" id="UP001596270"/>
    </source>
</evidence>
<comment type="caution">
    <text evidence="6">Lacks conserved residue(s) required for the propagation of feature annotation.</text>
</comment>
<feature type="binding site" evidence="6">
    <location>
        <position position="116"/>
    </location>
    <ligand>
        <name>5-phospho-alpha-D-ribose 1-diphosphate</name>
        <dbReference type="ChEBI" id="CHEBI:58017"/>
        <note>ligand shared between dimeric partners</note>
    </ligand>
</feature>
<protein>
    <recommendedName>
        <fullName evidence="2 6">Orotate phosphoribosyltransferase</fullName>
        <shortName evidence="6">OPRT</shortName>
        <shortName evidence="6">OPRTase</shortName>
        <ecNumber evidence="2 6">2.4.2.10</ecNumber>
    </recommendedName>
</protein>
<organism evidence="8 9">
    <name type="scientific">Polaromonas aquatica</name>
    <dbReference type="NCBI Taxonomy" id="332657"/>
    <lineage>
        <taxon>Bacteria</taxon>
        <taxon>Pseudomonadati</taxon>
        <taxon>Pseudomonadota</taxon>
        <taxon>Betaproteobacteria</taxon>
        <taxon>Burkholderiales</taxon>
        <taxon>Comamonadaceae</taxon>
        <taxon>Polaromonas</taxon>
    </lineage>
</organism>
<dbReference type="GO" id="GO:0004588">
    <property type="term" value="F:orotate phosphoribosyltransferase activity"/>
    <property type="evidence" value="ECO:0007669"/>
    <property type="project" value="UniProtKB-EC"/>
</dbReference>
<reference evidence="9" key="1">
    <citation type="journal article" date="2019" name="Int. J. Syst. Evol. Microbiol.">
        <title>The Global Catalogue of Microorganisms (GCM) 10K type strain sequencing project: providing services to taxonomists for standard genome sequencing and annotation.</title>
        <authorList>
            <consortium name="The Broad Institute Genomics Platform"/>
            <consortium name="The Broad Institute Genome Sequencing Center for Infectious Disease"/>
            <person name="Wu L."/>
            <person name="Ma J."/>
        </authorList>
    </citation>
    <scope>NUCLEOTIDE SEQUENCE [LARGE SCALE GENOMIC DNA]</scope>
    <source>
        <strain evidence="9">CCUG 39402</strain>
    </source>
</reference>
<comment type="cofactor">
    <cofactor evidence="6">
        <name>Mg(2+)</name>
        <dbReference type="ChEBI" id="CHEBI:18420"/>
    </cofactor>
</comment>
<evidence type="ECO:0000256" key="1">
    <source>
        <dbReference type="ARBA" id="ARBA00004889"/>
    </source>
</evidence>
<accession>A0ABW1TUP0</accession>
<dbReference type="RefSeq" id="WP_371437731.1">
    <property type="nucleotide sequence ID" value="NZ_JBHSRS010000013.1"/>
</dbReference>
<comment type="function">
    <text evidence="6">Catalyzes the transfer of a ribosyl phosphate group from 5-phosphoribose 1-diphosphate to orotate, leading to the formation of orotidine monophosphate (OMP).</text>
</comment>
<feature type="binding site" description="in other chain" evidence="6">
    <location>
        <begin position="142"/>
        <end position="150"/>
    </location>
    <ligand>
        <name>5-phospho-alpha-D-ribose 1-diphosphate</name>
        <dbReference type="ChEBI" id="CHEBI:58017"/>
        <note>ligand shared between dimeric partners</note>
    </ligand>
</feature>
<dbReference type="EC" id="2.4.2.10" evidence="2 6"/>